<evidence type="ECO:0000256" key="5">
    <source>
        <dbReference type="ARBA" id="ARBA00023136"/>
    </source>
</evidence>
<dbReference type="InterPro" id="IPR013783">
    <property type="entry name" value="Ig-like_fold"/>
</dbReference>
<keyword evidence="4" id="KW-1133">Transmembrane helix</keyword>
<sequence length="1113" mass="117951">MKRILPQFLRNLLFCCGFLLLSVAAKANHLVGADLYYTWVTGNQYKITVILYGDCESAATTTAFAGLSTSIPRVCVFDGTTSVATLALTIQAPTAGVEITPVCPDEAANTKCTNLASPTPGIKKFVYTTTYTVPYNSANWKFIFNGYLGGAYIAGRATSLTNISSTPVSYIQLEATLNNLAVATNSNPILTILPVPFFCQNGNDTYNPGAVDADGDSLSFSLVAAQNGSAGGCSLGFGPVTYLTTYPYSGTNPLHTVSGAVGFDAATGQISFVPDILQRSVVVYTINEYRGNVLIGSMQREMSFTVISCPIPTPTGGITTATNGTVDDATHFHICAETGPFSFNLNAVAATPTTNITVSNTGLPPGCGFSVAGNGTPSPVTTISWTSTGTTPGIYTFYVTYTDDACPLQGTQTLALTISIYPIPTLAYTVIQPKSCAGNAIVSISPGGLGSPWSVMVLDATGAPIDSNIGVTGTYLDTLDTGNDTLVIYSATSSFCNSRNSIVIPPPTFVTISATKTNPSFCGNNDGTLTISGLNPLEQDTLYFTLNGVPNTGVPIFSSSGGTYVMSGLCAGTYNNMYVKFGTCTSPAIGPYTLSNPGFTIDRLEFHQPTACGFNDGWIKIIGMHPGQQDTIKYTLNGVPQTPVSAFVAPDSAITITNLGSGNYNNFVANTVGACASSPFHCTSNMLGPVNLVDTQLSAGFTFTVHPGCNGDTVKFTNISTPLTPVPLFYRWYFGDGGTDTSRNPTHIYHPTAATTYTIKLIITNTQCVDSNVLQTVSFPAPIKAIFTSTPDTVICQNTSVAFRDTSTGAVLSYAWTFGDGATATSKDPLHTFVNTGSYPVTLTVTDGIPCTDAVTKIIQVDSTSAITMHASDTVICRGGQVTFAGTYTTIGMTGNLWSFGDGGSYADANPISHSFDAVGTLPITLTVYYRACNTAIVTRNVKIYDNPNIYLGPDSAMCPGSTEIEIYDLANAGNPLASWLWNTGSTASHIIASEPGYYSATVTVNGCIGTDTVWIANDCYISFPNIFTPNGDGINDYFFPRNLLSRGLIEFKMDIFNRWGQQIYETKNTEGLGWDGKFNNEPQPQGVFIYLIEAKFKDGQKIKKQGNVTLVR</sequence>
<feature type="signal peptide" evidence="6">
    <location>
        <begin position="1"/>
        <end position="27"/>
    </location>
</feature>
<evidence type="ECO:0000256" key="6">
    <source>
        <dbReference type="SAM" id="SignalP"/>
    </source>
</evidence>
<keyword evidence="3" id="KW-0677">Repeat</keyword>
<evidence type="ECO:0000256" key="2">
    <source>
        <dbReference type="ARBA" id="ARBA00022692"/>
    </source>
</evidence>
<evidence type="ECO:0000259" key="7">
    <source>
        <dbReference type="PROSITE" id="PS50093"/>
    </source>
</evidence>
<dbReference type="Proteomes" id="UP000239872">
    <property type="component" value="Unassembled WGS sequence"/>
</dbReference>
<dbReference type="PROSITE" id="PS50093">
    <property type="entry name" value="PKD"/>
    <property type="match status" value="3"/>
</dbReference>
<dbReference type="OrthoDB" id="7794186at2"/>
<feature type="domain" description="PKD" evidence="7">
    <location>
        <begin position="727"/>
        <end position="759"/>
    </location>
</feature>
<dbReference type="GO" id="GO:0006816">
    <property type="term" value="P:calcium ion transport"/>
    <property type="evidence" value="ECO:0007669"/>
    <property type="project" value="TreeGrafter"/>
</dbReference>
<dbReference type="InterPro" id="IPR022409">
    <property type="entry name" value="PKD/Chitinase_dom"/>
</dbReference>
<dbReference type="RefSeq" id="WP_105039804.1">
    <property type="nucleotide sequence ID" value="NZ_PPSL01000003.1"/>
</dbReference>
<dbReference type="InterPro" id="IPR000601">
    <property type="entry name" value="PKD_dom"/>
</dbReference>
<evidence type="ECO:0000313" key="9">
    <source>
        <dbReference type="Proteomes" id="UP000239872"/>
    </source>
</evidence>
<evidence type="ECO:0000256" key="4">
    <source>
        <dbReference type="ARBA" id="ARBA00022989"/>
    </source>
</evidence>
<feature type="domain" description="PKD" evidence="7">
    <location>
        <begin position="898"/>
        <end position="944"/>
    </location>
</feature>
<dbReference type="CDD" id="cd00146">
    <property type="entry name" value="PKD"/>
    <property type="match status" value="2"/>
</dbReference>
<proteinExistence type="predicted"/>
<evidence type="ECO:0000313" key="8">
    <source>
        <dbReference type="EMBL" id="PQJ11076.1"/>
    </source>
</evidence>
<gene>
    <name evidence="8" type="ORF">CJD36_013995</name>
</gene>
<dbReference type="SUPFAM" id="SSF49299">
    <property type="entry name" value="PKD domain"/>
    <property type="match status" value="3"/>
</dbReference>
<reference evidence="8 9" key="1">
    <citation type="submission" date="2018-01" db="EMBL/GenBank/DDBJ databases">
        <title>A novel member of the phylum Bacteroidetes isolated from glacier ice.</title>
        <authorList>
            <person name="Liu Q."/>
            <person name="Xin Y.-H."/>
        </authorList>
    </citation>
    <scope>NUCLEOTIDE SEQUENCE [LARGE SCALE GENOMIC DNA]</scope>
    <source>
        <strain evidence="8 9">RB1R16</strain>
    </source>
</reference>
<dbReference type="Pfam" id="PF13585">
    <property type="entry name" value="CHU_C"/>
    <property type="match status" value="1"/>
</dbReference>
<accession>A0A2S7SX22</accession>
<protein>
    <recommendedName>
        <fullName evidence="7">PKD domain-containing protein</fullName>
    </recommendedName>
</protein>
<keyword evidence="5" id="KW-0472">Membrane</keyword>
<evidence type="ECO:0000256" key="3">
    <source>
        <dbReference type="ARBA" id="ARBA00022737"/>
    </source>
</evidence>
<dbReference type="AlphaFoldDB" id="A0A2S7SX22"/>
<feature type="chain" id="PRO_5015733102" description="PKD domain-containing protein" evidence="6">
    <location>
        <begin position="28"/>
        <end position="1113"/>
    </location>
</feature>
<keyword evidence="2" id="KW-0812">Transmembrane</keyword>
<keyword evidence="9" id="KW-1185">Reference proteome</keyword>
<comment type="caution">
    <text evidence="8">The sequence shown here is derived from an EMBL/GenBank/DDBJ whole genome shotgun (WGS) entry which is preliminary data.</text>
</comment>
<dbReference type="GO" id="GO:0005261">
    <property type="term" value="F:monoatomic cation channel activity"/>
    <property type="evidence" value="ECO:0007669"/>
    <property type="project" value="TreeGrafter"/>
</dbReference>
<dbReference type="InterPro" id="IPR035986">
    <property type="entry name" value="PKD_dom_sf"/>
</dbReference>
<dbReference type="PANTHER" id="PTHR46730">
    <property type="entry name" value="POLYCYSTIN-1"/>
    <property type="match status" value="1"/>
</dbReference>
<dbReference type="EMBL" id="PPSL01000003">
    <property type="protein sequence ID" value="PQJ11076.1"/>
    <property type="molecule type" value="Genomic_DNA"/>
</dbReference>
<dbReference type="Pfam" id="PF18911">
    <property type="entry name" value="PKD_4"/>
    <property type="match status" value="2"/>
</dbReference>
<dbReference type="GO" id="GO:0005886">
    <property type="term" value="C:plasma membrane"/>
    <property type="evidence" value="ECO:0007669"/>
    <property type="project" value="TreeGrafter"/>
</dbReference>
<organism evidence="8 9">
    <name type="scientific">Flavipsychrobacter stenotrophus</name>
    <dbReference type="NCBI Taxonomy" id="2077091"/>
    <lineage>
        <taxon>Bacteria</taxon>
        <taxon>Pseudomonadati</taxon>
        <taxon>Bacteroidota</taxon>
        <taxon>Chitinophagia</taxon>
        <taxon>Chitinophagales</taxon>
        <taxon>Chitinophagaceae</taxon>
        <taxon>Flavipsychrobacter</taxon>
    </lineage>
</organism>
<dbReference type="InterPro" id="IPR026341">
    <property type="entry name" value="T9SS_type_B"/>
</dbReference>
<dbReference type="PANTHER" id="PTHR46730:SF4">
    <property type="entry name" value="POLYCYSTIC KIDNEY DISEASE PROTEIN 1-LIKE 1"/>
    <property type="match status" value="1"/>
</dbReference>
<keyword evidence="6" id="KW-0732">Signal</keyword>
<dbReference type="Gene3D" id="2.60.40.10">
    <property type="entry name" value="Immunoglobulins"/>
    <property type="match status" value="3"/>
</dbReference>
<evidence type="ECO:0000256" key="1">
    <source>
        <dbReference type="ARBA" id="ARBA00004141"/>
    </source>
</evidence>
<comment type="subcellular location">
    <subcellularLocation>
        <location evidence="1">Membrane</location>
        <topology evidence="1">Multi-pass membrane protein</topology>
    </subcellularLocation>
</comment>
<feature type="domain" description="PKD" evidence="7">
    <location>
        <begin position="800"/>
        <end position="866"/>
    </location>
</feature>
<dbReference type="NCBIfam" id="TIGR04131">
    <property type="entry name" value="Bac_Flav_CTERM"/>
    <property type="match status" value="1"/>
</dbReference>
<dbReference type="SMART" id="SM00089">
    <property type="entry name" value="PKD"/>
    <property type="match status" value="3"/>
</dbReference>
<name>A0A2S7SX22_9BACT</name>